<gene>
    <name evidence="2" type="ORF">FRX31_021139</name>
</gene>
<evidence type="ECO:0000313" key="2">
    <source>
        <dbReference type="EMBL" id="KAF5189274.1"/>
    </source>
</evidence>
<accession>A0A7J6VVZ1</accession>
<proteinExistence type="predicted"/>
<reference evidence="2 3" key="1">
    <citation type="submission" date="2020-06" db="EMBL/GenBank/DDBJ databases">
        <title>Transcriptomic and genomic resources for Thalictrum thalictroides and T. hernandezii: Facilitating candidate gene discovery in an emerging model plant lineage.</title>
        <authorList>
            <person name="Arias T."/>
            <person name="Riano-Pachon D.M."/>
            <person name="Di Stilio V.S."/>
        </authorList>
    </citation>
    <scope>NUCLEOTIDE SEQUENCE [LARGE SCALE GENOMIC DNA]</scope>
    <source>
        <strain evidence="3">cv. WT478/WT964</strain>
        <tissue evidence="2">Leaves</tissue>
    </source>
</reference>
<feature type="compositionally biased region" description="Polar residues" evidence="1">
    <location>
        <begin position="20"/>
        <end position="29"/>
    </location>
</feature>
<dbReference type="AlphaFoldDB" id="A0A7J6VVZ1"/>
<organism evidence="2 3">
    <name type="scientific">Thalictrum thalictroides</name>
    <name type="common">Rue-anemone</name>
    <name type="synonym">Anemone thalictroides</name>
    <dbReference type="NCBI Taxonomy" id="46969"/>
    <lineage>
        <taxon>Eukaryota</taxon>
        <taxon>Viridiplantae</taxon>
        <taxon>Streptophyta</taxon>
        <taxon>Embryophyta</taxon>
        <taxon>Tracheophyta</taxon>
        <taxon>Spermatophyta</taxon>
        <taxon>Magnoliopsida</taxon>
        <taxon>Ranunculales</taxon>
        <taxon>Ranunculaceae</taxon>
        <taxon>Thalictroideae</taxon>
        <taxon>Thalictrum</taxon>
    </lineage>
</organism>
<evidence type="ECO:0000313" key="3">
    <source>
        <dbReference type="Proteomes" id="UP000554482"/>
    </source>
</evidence>
<feature type="region of interest" description="Disordered" evidence="1">
    <location>
        <begin position="14"/>
        <end position="36"/>
    </location>
</feature>
<evidence type="ECO:0000256" key="1">
    <source>
        <dbReference type="SAM" id="MobiDB-lite"/>
    </source>
</evidence>
<protein>
    <submittedName>
        <fullName evidence="2">Uncharacterized protein</fullName>
    </submittedName>
</protein>
<dbReference type="EMBL" id="JABWDY010025696">
    <property type="protein sequence ID" value="KAF5189274.1"/>
    <property type="molecule type" value="Genomic_DNA"/>
</dbReference>
<keyword evidence="3" id="KW-1185">Reference proteome</keyword>
<name>A0A7J6VVZ1_THATH</name>
<sequence length="138" mass="15801">MDILYGQEKVTGLRSYEGSEVSTHSNNTEQGKDMKVTSIDAVTQNEKRKRKRWEREDNEEEMLLMGMVEAAKDVAAALRPQKCDKIELALTQLPGMTEDDILDGMDLLGPDPQLAETFLGLSDERKKGWLWRRLKRTM</sequence>
<dbReference type="Proteomes" id="UP000554482">
    <property type="component" value="Unassembled WGS sequence"/>
</dbReference>
<comment type="caution">
    <text evidence="2">The sequence shown here is derived from an EMBL/GenBank/DDBJ whole genome shotgun (WGS) entry which is preliminary data.</text>
</comment>